<evidence type="ECO:0000313" key="9">
    <source>
        <dbReference type="EMBL" id="PZX13710.1"/>
    </source>
</evidence>
<feature type="chain" id="PRO_5015975023" evidence="8">
    <location>
        <begin position="25"/>
        <end position="433"/>
    </location>
</feature>
<organism evidence="9 10">
    <name type="scientific">Breznakibacter xylanolyticus</name>
    <dbReference type="NCBI Taxonomy" id="990"/>
    <lineage>
        <taxon>Bacteria</taxon>
        <taxon>Pseudomonadati</taxon>
        <taxon>Bacteroidota</taxon>
        <taxon>Bacteroidia</taxon>
        <taxon>Marinilabiliales</taxon>
        <taxon>Marinilabiliaceae</taxon>
        <taxon>Breznakibacter</taxon>
    </lineage>
</organism>
<dbReference type="GO" id="GO:0009279">
    <property type="term" value="C:cell outer membrane"/>
    <property type="evidence" value="ECO:0007669"/>
    <property type="project" value="UniProtKB-SubCell"/>
</dbReference>
<evidence type="ECO:0000256" key="5">
    <source>
        <dbReference type="ARBA" id="ARBA00022692"/>
    </source>
</evidence>
<evidence type="ECO:0000256" key="1">
    <source>
        <dbReference type="ARBA" id="ARBA00004442"/>
    </source>
</evidence>
<gene>
    <name evidence="9" type="ORF">LX69_02568</name>
</gene>
<keyword evidence="3" id="KW-0813">Transport</keyword>
<evidence type="ECO:0000256" key="6">
    <source>
        <dbReference type="ARBA" id="ARBA00023136"/>
    </source>
</evidence>
<keyword evidence="10" id="KW-1185">Reference proteome</keyword>
<dbReference type="AlphaFoldDB" id="A0A2W7N0V7"/>
<keyword evidence="4" id="KW-1134">Transmembrane beta strand</keyword>
<dbReference type="InterPro" id="IPR003423">
    <property type="entry name" value="OMP_efflux"/>
</dbReference>
<dbReference type="SUPFAM" id="SSF56954">
    <property type="entry name" value="Outer membrane efflux proteins (OEP)"/>
    <property type="match status" value="1"/>
</dbReference>
<evidence type="ECO:0000256" key="2">
    <source>
        <dbReference type="ARBA" id="ARBA00007613"/>
    </source>
</evidence>
<keyword evidence="6" id="KW-0472">Membrane</keyword>
<dbReference type="GO" id="GO:0015288">
    <property type="term" value="F:porin activity"/>
    <property type="evidence" value="ECO:0007669"/>
    <property type="project" value="TreeGrafter"/>
</dbReference>
<evidence type="ECO:0000256" key="3">
    <source>
        <dbReference type="ARBA" id="ARBA00022448"/>
    </source>
</evidence>
<dbReference type="RefSeq" id="WP_170124381.1">
    <property type="nucleotide sequence ID" value="NZ_QKZK01000023.1"/>
</dbReference>
<proteinExistence type="inferred from homology"/>
<sequence>MKHPFLVFQLCLWGLVGTLNPLLAQVADVGTSLSLQQAQEHALSYNKEIQSARLDVNIAKKKVMETTGIGLPQVNVTGSYQHIFKVPTIEFVPGEKIPIMEANSTSFDFTVSQLIFSGEYIVGLQASKVYKTITEQALRKNEIELLQSVESTYHMALVLDENNKIVSQNLMLSRQTLTEMEAMLAAGMIEDTEVDQLRVNVSALENLANSLAGQQRNVLNLLKYQMGMEMSQPIVLTDSLGGFINDALPDVAGAFNPEQNIDYRMVQNQVEVQRLSLKREKSTFLPTLSAFYQHTEKLNAPLLDMTPKDILGAQVTIPIFGGTQRLMRVKQASLELEKAELTREQTANGLALQYANQQLAYETAYRKYLNQNESAQVSRRIFEKTHLKLKEGVASSLELTQVQSQYLTAISNYYNSVLEMLDARGQLQKLLAQ</sequence>
<comment type="similarity">
    <text evidence="2">Belongs to the outer membrane factor (OMF) (TC 1.B.17) family.</text>
</comment>
<accession>A0A2W7N0V7</accession>
<comment type="caution">
    <text evidence="9">The sequence shown here is derived from an EMBL/GenBank/DDBJ whole genome shotgun (WGS) entry which is preliminary data.</text>
</comment>
<evidence type="ECO:0000256" key="4">
    <source>
        <dbReference type="ARBA" id="ARBA00022452"/>
    </source>
</evidence>
<feature type="signal peptide" evidence="8">
    <location>
        <begin position="1"/>
        <end position="24"/>
    </location>
</feature>
<reference evidence="9 10" key="1">
    <citation type="submission" date="2018-06" db="EMBL/GenBank/DDBJ databases">
        <title>Genomic Encyclopedia of Archaeal and Bacterial Type Strains, Phase II (KMG-II): from individual species to whole genera.</title>
        <authorList>
            <person name="Goeker M."/>
        </authorList>
    </citation>
    <scope>NUCLEOTIDE SEQUENCE [LARGE SCALE GENOMIC DNA]</scope>
    <source>
        <strain evidence="9 10">DSM 6779</strain>
    </source>
</reference>
<evidence type="ECO:0000313" key="10">
    <source>
        <dbReference type="Proteomes" id="UP000249239"/>
    </source>
</evidence>
<protein>
    <submittedName>
        <fullName evidence="9">Outer membrane protein TolC</fullName>
    </submittedName>
</protein>
<keyword evidence="7" id="KW-0998">Cell outer membrane</keyword>
<dbReference type="Gene3D" id="1.20.1600.10">
    <property type="entry name" value="Outer membrane efflux proteins (OEP)"/>
    <property type="match status" value="1"/>
</dbReference>
<dbReference type="Proteomes" id="UP000249239">
    <property type="component" value="Unassembled WGS sequence"/>
</dbReference>
<keyword evidence="8" id="KW-0732">Signal</keyword>
<dbReference type="EMBL" id="QKZK01000023">
    <property type="protein sequence ID" value="PZX13710.1"/>
    <property type="molecule type" value="Genomic_DNA"/>
</dbReference>
<dbReference type="GO" id="GO:1990281">
    <property type="term" value="C:efflux pump complex"/>
    <property type="evidence" value="ECO:0007669"/>
    <property type="project" value="TreeGrafter"/>
</dbReference>
<dbReference type="GO" id="GO:0015562">
    <property type="term" value="F:efflux transmembrane transporter activity"/>
    <property type="evidence" value="ECO:0007669"/>
    <property type="project" value="InterPro"/>
</dbReference>
<dbReference type="PANTHER" id="PTHR30026">
    <property type="entry name" value="OUTER MEMBRANE PROTEIN TOLC"/>
    <property type="match status" value="1"/>
</dbReference>
<comment type="subcellular location">
    <subcellularLocation>
        <location evidence="1">Cell outer membrane</location>
    </subcellularLocation>
</comment>
<dbReference type="InterPro" id="IPR051906">
    <property type="entry name" value="TolC-like"/>
</dbReference>
<dbReference type="PANTHER" id="PTHR30026:SF20">
    <property type="entry name" value="OUTER MEMBRANE PROTEIN TOLC"/>
    <property type="match status" value="1"/>
</dbReference>
<evidence type="ECO:0000256" key="7">
    <source>
        <dbReference type="ARBA" id="ARBA00023237"/>
    </source>
</evidence>
<evidence type="ECO:0000256" key="8">
    <source>
        <dbReference type="SAM" id="SignalP"/>
    </source>
</evidence>
<dbReference type="Pfam" id="PF02321">
    <property type="entry name" value="OEP"/>
    <property type="match status" value="2"/>
</dbReference>
<name>A0A2W7N0V7_9BACT</name>
<keyword evidence="5" id="KW-0812">Transmembrane</keyword>